<accession>A0A0M0F9Q7</accession>
<gene>
    <name evidence="1" type="ORF">M768_08355</name>
</gene>
<dbReference type="InterPro" id="IPR029044">
    <property type="entry name" value="Nucleotide-diphossugar_trans"/>
</dbReference>
<dbReference type="Proteomes" id="UP000037387">
    <property type="component" value="Unassembled WGS sequence"/>
</dbReference>
<sequence length="259" mass="29045">MKVVLFCGGLGMRIRADNDSAPKPMTTIGDRPILWHIMRYYAHFGHTDFILCLGHGAKAVKDYFLAYRETAYNDFVLSKGGDHVELMGSDISDWTITFVDTGRETAIGERLRRVRPYLEGDEIFLANYGDGVSDVDMNDQIAKLPADHVGSLLAVPPQDSFHVVNIDADETMRGVEAVAGMDMWINGGFFVLRQEIFDYIPPGGDLVMDGCVKASAEGRFTAHRYDGFWACMDTLKERAYLEELCVSGEAPWELWKQRA</sequence>
<evidence type="ECO:0008006" key="3">
    <source>
        <dbReference type="Google" id="ProtNLM"/>
    </source>
</evidence>
<dbReference type="GO" id="GO:0047343">
    <property type="term" value="F:glucose-1-phosphate cytidylyltransferase activity"/>
    <property type="evidence" value="ECO:0007669"/>
    <property type="project" value="InterPro"/>
</dbReference>
<proteinExistence type="predicted"/>
<dbReference type="Gene3D" id="3.90.550.10">
    <property type="entry name" value="Spore Coat Polysaccharide Biosynthesis Protein SpsA, Chain A"/>
    <property type="match status" value="1"/>
</dbReference>
<dbReference type="PANTHER" id="PTHR47183">
    <property type="entry name" value="GLUCOSE-1-PHOSPHATE CYTIDYLYLTRANSFERASE-RELATED"/>
    <property type="match status" value="1"/>
</dbReference>
<dbReference type="EMBL" id="ATNL01000007">
    <property type="protein sequence ID" value="KON74107.1"/>
    <property type="molecule type" value="Genomic_DNA"/>
</dbReference>
<dbReference type="PATRIC" id="fig|1350482.3.peg.1673"/>
<keyword evidence="2" id="KW-1185">Reference proteome</keyword>
<organism evidence="1 2">
    <name type="scientific">Cellulosimicrobium cellulans F16</name>
    <dbReference type="NCBI Taxonomy" id="1350482"/>
    <lineage>
        <taxon>Bacteria</taxon>
        <taxon>Bacillati</taxon>
        <taxon>Actinomycetota</taxon>
        <taxon>Actinomycetes</taxon>
        <taxon>Micrococcales</taxon>
        <taxon>Promicromonosporaceae</taxon>
        <taxon>Cellulosimicrobium</taxon>
    </lineage>
</organism>
<dbReference type="RefSeq" id="WP_053370139.1">
    <property type="nucleotide sequence ID" value="NZ_KQ435289.1"/>
</dbReference>
<dbReference type="AlphaFoldDB" id="A0A0M0F9Q7"/>
<reference evidence="1 2" key="1">
    <citation type="journal article" date="2015" name="Sci. Rep.">
        <title>Functional and structural properties of a novel cellulosome-like multienzyme complex: efficient glycoside hydrolysis of water-insoluble 7-xylosyl-10-deacetylpaclitaxel.</title>
        <authorList>
            <person name="Dou T.Y."/>
            <person name="Luan H.W."/>
            <person name="Ge G.B."/>
            <person name="Dong M.M."/>
            <person name="Zou H.F."/>
            <person name="He Y.Q."/>
            <person name="Cui P."/>
            <person name="Wang J.Y."/>
            <person name="Hao D.C."/>
            <person name="Yang S.L."/>
            <person name="Yang L."/>
        </authorList>
    </citation>
    <scope>NUCLEOTIDE SEQUENCE [LARGE SCALE GENOMIC DNA]</scope>
    <source>
        <strain evidence="1 2">F16</strain>
    </source>
</reference>
<protein>
    <recommendedName>
        <fullName evidence="3">Glucose-1-phosphate cytidylyltransferase</fullName>
    </recommendedName>
</protein>
<dbReference type="SUPFAM" id="SSF53448">
    <property type="entry name" value="Nucleotide-diphospho-sugar transferases"/>
    <property type="match status" value="1"/>
</dbReference>
<evidence type="ECO:0000313" key="2">
    <source>
        <dbReference type="Proteomes" id="UP000037387"/>
    </source>
</evidence>
<evidence type="ECO:0000313" key="1">
    <source>
        <dbReference type="EMBL" id="KON74107.1"/>
    </source>
</evidence>
<name>A0A0M0F9Q7_CELCE</name>
<dbReference type="PANTHER" id="PTHR47183:SF3">
    <property type="entry name" value="TRANSFERASE"/>
    <property type="match status" value="1"/>
</dbReference>
<dbReference type="InterPro" id="IPR013446">
    <property type="entry name" value="G1P_cyt_trans-like"/>
</dbReference>
<comment type="caution">
    <text evidence="1">The sequence shown here is derived from an EMBL/GenBank/DDBJ whole genome shotgun (WGS) entry which is preliminary data.</text>
</comment>